<dbReference type="Pfam" id="PF01554">
    <property type="entry name" value="MatE"/>
    <property type="match status" value="2"/>
</dbReference>
<reference evidence="11" key="1">
    <citation type="submission" date="2023-01" db="EMBL/GenBank/DDBJ databases">
        <title>Complete genome sequence of Planctobacterium marinum strain Dej080120_11.</title>
        <authorList>
            <person name="Ueki S."/>
            <person name="Maruyama F."/>
        </authorList>
    </citation>
    <scope>NUCLEOTIDE SEQUENCE</scope>
    <source>
        <strain evidence="11">Dej080120_11</strain>
    </source>
</reference>
<keyword evidence="8 10" id="KW-0472">Membrane</keyword>
<evidence type="ECO:0000256" key="5">
    <source>
        <dbReference type="ARBA" id="ARBA00022692"/>
    </source>
</evidence>
<keyword evidence="12" id="KW-1185">Reference proteome</keyword>
<feature type="transmembrane region" description="Helical" evidence="10">
    <location>
        <begin position="67"/>
        <end position="88"/>
    </location>
</feature>
<dbReference type="GO" id="GO:0015297">
    <property type="term" value="F:antiporter activity"/>
    <property type="evidence" value="ECO:0007669"/>
    <property type="project" value="UniProtKB-KW"/>
</dbReference>
<evidence type="ECO:0000256" key="9">
    <source>
        <dbReference type="ARBA" id="ARBA00031636"/>
    </source>
</evidence>
<dbReference type="GO" id="GO:0005886">
    <property type="term" value="C:plasma membrane"/>
    <property type="evidence" value="ECO:0007669"/>
    <property type="project" value="UniProtKB-SubCell"/>
</dbReference>
<feature type="transmembrane region" description="Helical" evidence="10">
    <location>
        <begin position="100"/>
        <end position="126"/>
    </location>
</feature>
<dbReference type="InterPro" id="IPR050222">
    <property type="entry name" value="MATE_MdtK"/>
</dbReference>
<accession>A0AA48KQH0</accession>
<feature type="transmembrane region" description="Helical" evidence="10">
    <location>
        <begin position="335"/>
        <end position="354"/>
    </location>
</feature>
<dbReference type="KEGG" id="pmaw:MACH26_05930"/>
<keyword evidence="3" id="KW-0050">Antiport</keyword>
<feature type="transmembrane region" description="Helical" evidence="10">
    <location>
        <begin position="262"/>
        <end position="283"/>
    </location>
</feature>
<feature type="transmembrane region" description="Helical" evidence="10">
    <location>
        <begin position="166"/>
        <end position="190"/>
    </location>
</feature>
<dbReference type="PIRSF" id="PIRSF006603">
    <property type="entry name" value="DinF"/>
    <property type="match status" value="1"/>
</dbReference>
<keyword evidence="2" id="KW-0813">Transport</keyword>
<dbReference type="GO" id="GO:0006811">
    <property type="term" value="P:monoatomic ion transport"/>
    <property type="evidence" value="ECO:0007669"/>
    <property type="project" value="UniProtKB-KW"/>
</dbReference>
<evidence type="ECO:0000313" key="12">
    <source>
        <dbReference type="Proteomes" id="UP001333710"/>
    </source>
</evidence>
<evidence type="ECO:0000256" key="4">
    <source>
        <dbReference type="ARBA" id="ARBA00022475"/>
    </source>
</evidence>
<evidence type="ECO:0000256" key="8">
    <source>
        <dbReference type="ARBA" id="ARBA00023136"/>
    </source>
</evidence>
<feature type="transmembrane region" description="Helical" evidence="10">
    <location>
        <begin position="289"/>
        <end position="315"/>
    </location>
</feature>
<evidence type="ECO:0000256" key="3">
    <source>
        <dbReference type="ARBA" id="ARBA00022449"/>
    </source>
</evidence>
<feature type="transmembrane region" description="Helical" evidence="10">
    <location>
        <begin position="138"/>
        <end position="159"/>
    </location>
</feature>
<dbReference type="GO" id="GO:0042910">
    <property type="term" value="F:xenobiotic transmembrane transporter activity"/>
    <property type="evidence" value="ECO:0007669"/>
    <property type="project" value="InterPro"/>
</dbReference>
<gene>
    <name evidence="11" type="ORF">MACH26_05930</name>
</gene>
<evidence type="ECO:0000256" key="6">
    <source>
        <dbReference type="ARBA" id="ARBA00022989"/>
    </source>
</evidence>
<feature type="transmembrane region" description="Helical" evidence="10">
    <location>
        <begin position="26"/>
        <end position="47"/>
    </location>
</feature>
<keyword evidence="6 10" id="KW-1133">Transmembrane helix</keyword>
<evidence type="ECO:0000256" key="2">
    <source>
        <dbReference type="ARBA" id="ARBA00022448"/>
    </source>
</evidence>
<name>A0AA48KQH0_9ALTE</name>
<proteinExistence type="predicted"/>
<keyword evidence="5 10" id="KW-0812">Transmembrane</keyword>
<organism evidence="11 12">
    <name type="scientific">Planctobacterium marinum</name>
    <dbReference type="NCBI Taxonomy" id="1631968"/>
    <lineage>
        <taxon>Bacteria</taxon>
        <taxon>Pseudomonadati</taxon>
        <taxon>Pseudomonadota</taxon>
        <taxon>Gammaproteobacteria</taxon>
        <taxon>Alteromonadales</taxon>
        <taxon>Alteromonadaceae</taxon>
        <taxon>Planctobacterium</taxon>
    </lineage>
</organism>
<dbReference type="RefSeq" id="WP_338291029.1">
    <property type="nucleotide sequence ID" value="NZ_AP027272.1"/>
</dbReference>
<comment type="subcellular location">
    <subcellularLocation>
        <location evidence="1">Cell inner membrane</location>
        <topology evidence="1">Multi-pass membrane protein</topology>
    </subcellularLocation>
</comment>
<dbReference type="InterPro" id="IPR002528">
    <property type="entry name" value="MATE_fam"/>
</dbReference>
<dbReference type="AlphaFoldDB" id="A0AA48KQH0"/>
<feature type="transmembrane region" description="Helical" evidence="10">
    <location>
        <begin position="210"/>
        <end position="230"/>
    </location>
</feature>
<dbReference type="NCBIfam" id="TIGR00797">
    <property type="entry name" value="matE"/>
    <property type="match status" value="1"/>
</dbReference>
<evidence type="ECO:0000313" key="11">
    <source>
        <dbReference type="EMBL" id="BDX05072.1"/>
    </source>
</evidence>
<protein>
    <recommendedName>
        <fullName evidence="9">Multidrug-efflux transporter</fullName>
    </recommendedName>
</protein>
<dbReference type="PANTHER" id="PTHR43298">
    <property type="entry name" value="MULTIDRUG RESISTANCE PROTEIN NORM-RELATED"/>
    <property type="match status" value="1"/>
</dbReference>
<evidence type="ECO:0000256" key="7">
    <source>
        <dbReference type="ARBA" id="ARBA00023065"/>
    </source>
</evidence>
<dbReference type="EMBL" id="AP027272">
    <property type="protein sequence ID" value="BDX05072.1"/>
    <property type="molecule type" value="Genomic_DNA"/>
</dbReference>
<dbReference type="InterPro" id="IPR048279">
    <property type="entry name" value="MdtK-like"/>
</dbReference>
<evidence type="ECO:0000256" key="10">
    <source>
        <dbReference type="SAM" id="Phobius"/>
    </source>
</evidence>
<keyword evidence="4" id="KW-1003">Cell membrane</keyword>
<dbReference type="Proteomes" id="UP001333710">
    <property type="component" value="Chromosome"/>
</dbReference>
<dbReference type="PANTHER" id="PTHR43298:SF2">
    <property type="entry name" value="FMN_FAD EXPORTER YEEO-RELATED"/>
    <property type="match status" value="1"/>
</dbReference>
<keyword evidence="7" id="KW-0406">Ion transport</keyword>
<evidence type="ECO:0000256" key="1">
    <source>
        <dbReference type="ARBA" id="ARBA00004429"/>
    </source>
</evidence>
<sequence>MTTLNSENINKGNMSSPSTLLRCLQIAWPVSLQSVLAAALGMIDIIMVSHLGESAVAGIGLASRIQFVLLMVGGAFSVTAGIVVAQYIGAQKAHAVSSIIAQILIVAVGLMLPLILLCNIFGVALIELGSDDMDVITISSSYLTITLPSLLVLLVYQVFEGALRGLAQVLVPMMLGAVAMLINVLLNYLLINGVTLGDSTLITAMGTDGAAWATSLSRGILLFLLLAWLVQQKHLCLPRNKTIKLKNPECDWSSIIKISLPVAINFAVWSLGTFVYQIIFGSLGTQALAIMSMLAPIEGTLISLFIGFSTACSVLTGQKLGNNQMDSAYRLGRNLTYIITGIALLTGGLVWLFQELLLAPFASYEQHTLELAAQILLIMCLGIAIKTANMTMSLGVLRSGADNRFCLMTDTLGMWMVGIPLTWYLAGSTGTLLWVFIATYSEEVTKYLLFAWRMHSKKWLRNITQKPADIPCAEAQMP</sequence>